<accession>A0A2V2Z0F1</accession>
<dbReference type="SUPFAM" id="SSF55347">
    <property type="entry name" value="Glyceraldehyde-3-phosphate dehydrogenase-like, C-terminal domain"/>
    <property type="match status" value="1"/>
</dbReference>
<dbReference type="GO" id="GO:0000166">
    <property type="term" value="F:nucleotide binding"/>
    <property type="evidence" value="ECO:0007669"/>
    <property type="project" value="InterPro"/>
</dbReference>
<organism evidence="3 4">
    <name type="scientific">Paenibacillus cellulosilyticus</name>
    <dbReference type="NCBI Taxonomy" id="375489"/>
    <lineage>
        <taxon>Bacteria</taxon>
        <taxon>Bacillati</taxon>
        <taxon>Bacillota</taxon>
        <taxon>Bacilli</taxon>
        <taxon>Bacillales</taxon>
        <taxon>Paenibacillaceae</taxon>
        <taxon>Paenibacillus</taxon>
    </lineage>
</organism>
<protein>
    <submittedName>
        <fullName evidence="3">Putative dehydrogenase</fullName>
    </submittedName>
</protein>
<dbReference type="PANTHER" id="PTHR43377:SF1">
    <property type="entry name" value="BILIVERDIN REDUCTASE A"/>
    <property type="match status" value="1"/>
</dbReference>
<dbReference type="EMBL" id="QGTQ01000001">
    <property type="protein sequence ID" value="PWW08327.1"/>
    <property type="molecule type" value="Genomic_DNA"/>
</dbReference>
<feature type="domain" description="Gfo/Idh/MocA-like oxidoreductase N-terminal" evidence="1">
    <location>
        <begin position="6"/>
        <end position="118"/>
    </location>
</feature>
<dbReference type="AlphaFoldDB" id="A0A2V2Z0F1"/>
<reference evidence="3 4" key="1">
    <citation type="submission" date="2018-05" db="EMBL/GenBank/DDBJ databases">
        <title>Genomic Encyclopedia of Type Strains, Phase III (KMG-III): the genomes of soil and plant-associated and newly described type strains.</title>
        <authorList>
            <person name="Whitman W."/>
        </authorList>
    </citation>
    <scope>NUCLEOTIDE SEQUENCE [LARGE SCALE GENOMIC DNA]</scope>
    <source>
        <strain evidence="3 4">CECT 5696</strain>
    </source>
</reference>
<gene>
    <name evidence="3" type="ORF">DFQ01_10148</name>
</gene>
<proteinExistence type="predicted"/>
<dbReference type="RefSeq" id="WP_110041874.1">
    <property type="nucleotide sequence ID" value="NZ_CP054613.1"/>
</dbReference>
<name>A0A2V2Z0F1_9BACL</name>
<evidence type="ECO:0000259" key="2">
    <source>
        <dbReference type="Pfam" id="PF22725"/>
    </source>
</evidence>
<dbReference type="InterPro" id="IPR055170">
    <property type="entry name" value="GFO_IDH_MocA-like_dom"/>
</dbReference>
<dbReference type="Gene3D" id="3.30.360.10">
    <property type="entry name" value="Dihydrodipicolinate Reductase, domain 2"/>
    <property type="match status" value="1"/>
</dbReference>
<evidence type="ECO:0000313" key="3">
    <source>
        <dbReference type="EMBL" id="PWW08327.1"/>
    </source>
</evidence>
<dbReference type="InterPro" id="IPR000683">
    <property type="entry name" value="Gfo/Idh/MocA-like_OxRdtase_N"/>
</dbReference>
<keyword evidence="4" id="KW-1185">Reference proteome</keyword>
<dbReference type="Pfam" id="PF22725">
    <property type="entry name" value="GFO_IDH_MocA_C3"/>
    <property type="match status" value="1"/>
</dbReference>
<dbReference type="InterPro" id="IPR036291">
    <property type="entry name" value="NAD(P)-bd_dom_sf"/>
</dbReference>
<dbReference type="Pfam" id="PF01408">
    <property type="entry name" value="GFO_IDH_MocA"/>
    <property type="match status" value="1"/>
</dbReference>
<sequence>MDRKVKTVIIGMGRMGRLRYDALKRHGGFEIVAICDTRDSNLDGFAERKFHDWQECLESVELDAVIVCTYNAFIPEIVCSALKRGYHVFSEKPPGRNVADTLTMKAALESSGRILKFGFNHRYHNSIIEAKALVDSGLLGDIICARGVYGKAGTVNFESEWRNDAELSGGGILLDQGIHMLDLMHYFLGEFSSVKSVVDTLAWSGIQVEDNAFAIFETDRGQIASLHSSATQWHHRFNLDIVCTNGCVVLDGLITSTRSYGEERLTYYRKDLNAKTGKLGRPSEHTLCFTEDFSWDIEIKEFHDVLTGAKPLRNGTIDDALYVMQMIEQIYAAGRRGGN</sequence>
<dbReference type="InterPro" id="IPR051450">
    <property type="entry name" value="Gfo/Idh/MocA_Oxidoreductases"/>
</dbReference>
<dbReference type="Proteomes" id="UP000246635">
    <property type="component" value="Unassembled WGS sequence"/>
</dbReference>
<evidence type="ECO:0000313" key="4">
    <source>
        <dbReference type="Proteomes" id="UP000246635"/>
    </source>
</evidence>
<comment type="caution">
    <text evidence="3">The sequence shown here is derived from an EMBL/GenBank/DDBJ whole genome shotgun (WGS) entry which is preliminary data.</text>
</comment>
<dbReference type="PANTHER" id="PTHR43377">
    <property type="entry name" value="BILIVERDIN REDUCTASE A"/>
    <property type="match status" value="1"/>
</dbReference>
<evidence type="ECO:0000259" key="1">
    <source>
        <dbReference type="Pfam" id="PF01408"/>
    </source>
</evidence>
<dbReference type="OrthoDB" id="9815825at2"/>
<dbReference type="Gene3D" id="3.40.50.720">
    <property type="entry name" value="NAD(P)-binding Rossmann-like Domain"/>
    <property type="match status" value="1"/>
</dbReference>
<feature type="domain" description="GFO/IDH/MocA-like oxidoreductase" evidence="2">
    <location>
        <begin position="129"/>
        <end position="248"/>
    </location>
</feature>
<dbReference type="SUPFAM" id="SSF51735">
    <property type="entry name" value="NAD(P)-binding Rossmann-fold domains"/>
    <property type="match status" value="1"/>
</dbReference>